<comment type="caution">
    <text evidence="2">The sequence shown here is derived from an EMBL/GenBank/DDBJ whole genome shotgun (WGS) entry which is preliminary data.</text>
</comment>
<evidence type="ECO:0000313" key="2">
    <source>
        <dbReference type="EMBL" id="RON68049.1"/>
    </source>
</evidence>
<dbReference type="GO" id="GO:0003677">
    <property type="term" value="F:DNA binding"/>
    <property type="evidence" value="ECO:0007669"/>
    <property type="project" value="InterPro"/>
</dbReference>
<proteinExistence type="predicted"/>
<dbReference type="RefSeq" id="WP_148051179.1">
    <property type="nucleotide sequence ID" value="NZ_MOBU01000009.1"/>
</dbReference>
<evidence type="ECO:0000313" key="3">
    <source>
        <dbReference type="Proteomes" id="UP000285757"/>
    </source>
</evidence>
<dbReference type="Proteomes" id="UP000285757">
    <property type="component" value="Unassembled WGS sequence"/>
</dbReference>
<dbReference type="SUPFAM" id="SSF56349">
    <property type="entry name" value="DNA breaking-rejoining enzymes"/>
    <property type="match status" value="1"/>
</dbReference>
<evidence type="ECO:0000256" key="1">
    <source>
        <dbReference type="ARBA" id="ARBA00023172"/>
    </source>
</evidence>
<reference evidence="2 3" key="1">
    <citation type="submission" date="2016-10" db="EMBL/GenBank/DDBJ databases">
        <title>Comparative genome analysis of multiple Pseudomonas spp. focuses on biocontrol and plant growth promoting traits.</title>
        <authorList>
            <person name="Tao X.-Y."/>
            <person name="Taylor C.G."/>
        </authorList>
    </citation>
    <scope>NUCLEOTIDE SEQUENCE [LARGE SCALE GENOMIC DNA]</scope>
    <source>
        <strain evidence="2 3">24D3</strain>
    </source>
</reference>
<gene>
    <name evidence="2" type="ORF">BK671_13990</name>
</gene>
<dbReference type="Gene3D" id="1.10.443.10">
    <property type="entry name" value="Intergrase catalytic core"/>
    <property type="match status" value="1"/>
</dbReference>
<dbReference type="AlphaFoldDB" id="A0A423LIB2"/>
<protein>
    <submittedName>
        <fullName evidence="2">Uncharacterized protein</fullName>
    </submittedName>
</protein>
<dbReference type="InterPro" id="IPR013762">
    <property type="entry name" value="Integrase-like_cat_sf"/>
</dbReference>
<dbReference type="GO" id="GO:0015074">
    <property type="term" value="P:DNA integration"/>
    <property type="evidence" value="ECO:0007669"/>
    <property type="project" value="InterPro"/>
</dbReference>
<keyword evidence="1" id="KW-0233">DNA recombination</keyword>
<dbReference type="EMBL" id="MOBU01000009">
    <property type="protein sequence ID" value="RON68049.1"/>
    <property type="molecule type" value="Genomic_DNA"/>
</dbReference>
<dbReference type="GO" id="GO:0006310">
    <property type="term" value="P:DNA recombination"/>
    <property type="evidence" value="ECO:0007669"/>
    <property type="project" value="UniProtKB-KW"/>
</dbReference>
<accession>A0A423LIB2</accession>
<sequence>MLLKPSKDEVDVSQMAFLFGLIESALKSESMSERHKYIVSKDFRHICCEGLGQIIPDSELDRRAIRFKSSLVYPRAPSTLLSDYLVVGADGLYEEPLGALPHQTYQELYIKTKEKVAADLERLQSACYEDILFFKEARDKLRLLKANPAPRELIELIKKQILIKAINSKWYKERAKYNDEQIVSAYMEVYESNGGESLQFEQSQFFSKIDEILKRVVGDYTPYFKKSSLCFHIPYRCISSELQSIFMLLLCITGWNAGALIGMEKDNVDDKGGHWKLQGFKERTDDFTPSVYIESDMKSAYAAMKTLMWHRDSLVKQGLISPEEQLLWFVGSNKTSYTTQAIGIISKQNFYSRHGMPPFSFGDIRNQVFERDRLEGRNVENIRRKAGHRSRNTTVGYLDSLVSRRMFSSMNLEFSRRLESTVIFRLVESGKGSFKFDSDRVKPELFSSIGDGSYCIDKLNPPDEALVFDGVCAALTCHCSGGCKNRKIIIDNDSIADLVRKKHYYLNNWRRLESNNSASFLKYHFDAMAYVLSLYDFIKNSTYRTFLHEAEEAVENE</sequence>
<dbReference type="InterPro" id="IPR011010">
    <property type="entry name" value="DNA_brk_join_enz"/>
</dbReference>
<organism evidence="2 3">
    <name type="scientific">Pseudomonas fluorescens</name>
    <dbReference type="NCBI Taxonomy" id="294"/>
    <lineage>
        <taxon>Bacteria</taxon>
        <taxon>Pseudomonadati</taxon>
        <taxon>Pseudomonadota</taxon>
        <taxon>Gammaproteobacteria</taxon>
        <taxon>Pseudomonadales</taxon>
        <taxon>Pseudomonadaceae</taxon>
        <taxon>Pseudomonas</taxon>
    </lineage>
</organism>
<name>A0A423LIB2_PSEFL</name>